<dbReference type="EMBL" id="ML977227">
    <property type="protein sequence ID" value="KAF1980703.1"/>
    <property type="molecule type" value="Genomic_DNA"/>
</dbReference>
<feature type="region of interest" description="Disordered" evidence="1">
    <location>
        <begin position="179"/>
        <end position="200"/>
    </location>
</feature>
<gene>
    <name evidence="2" type="ORF">K402DRAFT_387684</name>
</gene>
<evidence type="ECO:0000313" key="2">
    <source>
        <dbReference type="EMBL" id="KAF1980703.1"/>
    </source>
</evidence>
<accession>A0A6G1GIC3</accession>
<feature type="non-terminal residue" evidence="2">
    <location>
        <position position="200"/>
    </location>
</feature>
<evidence type="ECO:0000313" key="3">
    <source>
        <dbReference type="Proteomes" id="UP000800041"/>
    </source>
</evidence>
<proteinExistence type="predicted"/>
<sequence>MAFKDQATVLFMSTVHPCSTQEGVGQVQRHRKCPPRASKAVRAPFGGQVTKWLPFPVPLDEVCFEPDSRLLKPWKALFRWLLFTTVSNCWVLWRAQRTRSGTQGKSKIGTHREFNEHVALSLLRRAKEAPEYRSRVPLSEHVNQSIGTQHYLGKLKKRGYCIACRARAVSTHSRRRVLSEVDVNSTTSGARQRPPQVATG</sequence>
<protein>
    <submittedName>
        <fullName evidence="2">Uncharacterized protein</fullName>
    </submittedName>
</protein>
<dbReference type="AlphaFoldDB" id="A0A6G1GIC3"/>
<organism evidence="2 3">
    <name type="scientific">Aulographum hederae CBS 113979</name>
    <dbReference type="NCBI Taxonomy" id="1176131"/>
    <lineage>
        <taxon>Eukaryota</taxon>
        <taxon>Fungi</taxon>
        <taxon>Dikarya</taxon>
        <taxon>Ascomycota</taxon>
        <taxon>Pezizomycotina</taxon>
        <taxon>Dothideomycetes</taxon>
        <taxon>Pleosporomycetidae</taxon>
        <taxon>Aulographales</taxon>
        <taxon>Aulographaceae</taxon>
    </lineage>
</organism>
<keyword evidence="3" id="KW-1185">Reference proteome</keyword>
<name>A0A6G1GIC3_9PEZI</name>
<dbReference type="Proteomes" id="UP000800041">
    <property type="component" value="Unassembled WGS sequence"/>
</dbReference>
<evidence type="ECO:0000256" key="1">
    <source>
        <dbReference type="SAM" id="MobiDB-lite"/>
    </source>
</evidence>
<reference evidence="2" key="1">
    <citation type="journal article" date="2020" name="Stud. Mycol.">
        <title>101 Dothideomycetes genomes: a test case for predicting lifestyles and emergence of pathogens.</title>
        <authorList>
            <person name="Haridas S."/>
            <person name="Albert R."/>
            <person name="Binder M."/>
            <person name="Bloem J."/>
            <person name="Labutti K."/>
            <person name="Salamov A."/>
            <person name="Andreopoulos B."/>
            <person name="Baker S."/>
            <person name="Barry K."/>
            <person name="Bills G."/>
            <person name="Bluhm B."/>
            <person name="Cannon C."/>
            <person name="Castanera R."/>
            <person name="Culley D."/>
            <person name="Daum C."/>
            <person name="Ezra D."/>
            <person name="Gonzalez J."/>
            <person name="Henrissat B."/>
            <person name="Kuo A."/>
            <person name="Liang C."/>
            <person name="Lipzen A."/>
            <person name="Lutzoni F."/>
            <person name="Magnuson J."/>
            <person name="Mondo S."/>
            <person name="Nolan M."/>
            <person name="Ohm R."/>
            <person name="Pangilinan J."/>
            <person name="Park H.-J."/>
            <person name="Ramirez L."/>
            <person name="Alfaro M."/>
            <person name="Sun H."/>
            <person name="Tritt A."/>
            <person name="Yoshinaga Y."/>
            <person name="Zwiers L.-H."/>
            <person name="Turgeon B."/>
            <person name="Goodwin S."/>
            <person name="Spatafora J."/>
            <person name="Crous P."/>
            <person name="Grigoriev I."/>
        </authorList>
    </citation>
    <scope>NUCLEOTIDE SEQUENCE</scope>
    <source>
        <strain evidence="2">CBS 113979</strain>
    </source>
</reference>